<dbReference type="GO" id="GO:0007131">
    <property type="term" value="P:reciprocal meiotic recombination"/>
    <property type="evidence" value="ECO:0007669"/>
    <property type="project" value="TreeGrafter"/>
</dbReference>
<dbReference type="GO" id="GO:0005634">
    <property type="term" value="C:nucleus"/>
    <property type="evidence" value="ECO:0007669"/>
    <property type="project" value="TreeGrafter"/>
</dbReference>
<sequence>MKKLSKFIRNFDLFAQPIYITYKNDSNYRTVMGGLTALVFGFFLIWYIINEIIVMAKGGYSIQNQTNFIDTEADPQSYVINAQKLNIAVRLGSLGKIIKNNDSDITRYVRPQFLYDMNDDTDSFNKGQQNSRQISVVKCDEVMFPWFEKRSDINNYYCPELNSFEIYGQESSVRSKQLLFVLQKCSMVAANPTTECEQNPMYEQMISHIYADVAIMTEYFDSKDFKVDRPFKKYFSQQRRYLVEDNKQLNSYSIKQNAVSIQDQLISFFWQTGTDPSSSKYQFYEIRHISTQVYNSTVDRFKNLGVLNFKFSQDNQQSIINVQSQTITGLISNVGGFFSLINMILIYLLS</sequence>
<protein>
    <submittedName>
        <fullName evidence="2">Uncharacterized protein</fullName>
    </submittedName>
</protein>
<keyword evidence="1" id="KW-1133">Transmembrane helix</keyword>
<keyword evidence="1" id="KW-0472">Membrane</keyword>
<feature type="transmembrane region" description="Helical" evidence="1">
    <location>
        <begin position="327"/>
        <end position="349"/>
    </location>
</feature>
<keyword evidence="1" id="KW-0812">Transmembrane</keyword>
<name>A0A078AY85_STYLE</name>
<evidence type="ECO:0000313" key="3">
    <source>
        <dbReference type="Proteomes" id="UP000039865"/>
    </source>
</evidence>
<feature type="transmembrane region" description="Helical" evidence="1">
    <location>
        <begin position="31"/>
        <end position="49"/>
    </location>
</feature>
<dbReference type="Proteomes" id="UP000039865">
    <property type="component" value="Unassembled WGS sequence"/>
</dbReference>
<dbReference type="PANTHER" id="PTHR31398:SF0">
    <property type="entry name" value="MEIOTIC NUCLEAR DIVISION PROTEIN 1 HOMOLOG"/>
    <property type="match status" value="1"/>
</dbReference>
<proteinExistence type="predicted"/>
<dbReference type="OrthoDB" id="289648at2759"/>
<reference evidence="2 3" key="1">
    <citation type="submission" date="2014-06" db="EMBL/GenBank/DDBJ databases">
        <authorList>
            <person name="Swart Estienne"/>
        </authorList>
    </citation>
    <scope>NUCLEOTIDE SEQUENCE [LARGE SCALE GENOMIC DNA]</scope>
    <source>
        <strain evidence="2 3">130c</strain>
    </source>
</reference>
<keyword evidence="3" id="KW-1185">Reference proteome</keyword>
<evidence type="ECO:0000256" key="1">
    <source>
        <dbReference type="SAM" id="Phobius"/>
    </source>
</evidence>
<dbReference type="AlphaFoldDB" id="A0A078AY85"/>
<accession>A0A078AY85</accession>
<evidence type="ECO:0000313" key="2">
    <source>
        <dbReference type="EMBL" id="CDW86182.1"/>
    </source>
</evidence>
<dbReference type="EMBL" id="CCKQ01014421">
    <property type="protein sequence ID" value="CDW86182.1"/>
    <property type="molecule type" value="Genomic_DNA"/>
</dbReference>
<dbReference type="InParanoid" id="A0A078AY85"/>
<dbReference type="PANTHER" id="PTHR31398">
    <property type="entry name" value="MEIOTIC NUCLEAR DIVISION PROTEIN 1 HOMOLOG"/>
    <property type="match status" value="1"/>
</dbReference>
<organism evidence="2 3">
    <name type="scientific">Stylonychia lemnae</name>
    <name type="common">Ciliate</name>
    <dbReference type="NCBI Taxonomy" id="5949"/>
    <lineage>
        <taxon>Eukaryota</taxon>
        <taxon>Sar</taxon>
        <taxon>Alveolata</taxon>
        <taxon>Ciliophora</taxon>
        <taxon>Intramacronucleata</taxon>
        <taxon>Spirotrichea</taxon>
        <taxon>Stichotrichia</taxon>
        <taxon>Sporadotrichida</taxon>
        <taxon>Oxytrichidae</taxon>
        <taxon>Stylonychinae</taxon>
        <taxon>Stylonychia</taxon>
    </lineage>
</organism>
<gene>
    <name evidence="2" type="primary">Contig5379.g5751</name>
    <name evidence="2" type="ORF">STYLEM_15273</name>
</gene>